<reference evidence="9 10" key="1">
    <citation type="submission" date="2016-09" db="EMBL/GenBank/DDBJ databases">
        <title>Draft genome sequence for the type strain of Desulfuribacillus alkaliarsenatis AHT28, an obligately anaerobic, sulfidogenic bacterium isolated from Russian soda lake sediments.</title>
        <authorList>
            <person name="Abin C.A."/>
            <person name="Hollibaugh J.T."/>
        </authorList>
    </citation>
    <scope>NUCLEOTIDE SEQUENCE [LARGE SCALE GENOMIC DNA]</scope>
    <source>
        <strain evidence="9 10">AHT28</strain>
    </source>
</reference>
<gene>
    <name evidence="8" type="primary">murI</name>
    <name evidence="9" type="ORF">BHF68_00955</name>
</gene>
<comment type="catalytic activity">
    <reaction evidence="1 8">
        <text>L-glutamate = D-glutamate</text>
        <dbReference type="Rhea" id="RHEA:12813"/>
        <dbReference type="ChEBI" id="CHEBI:29985"/>
        <dbReference type="ChEBI" id="CHEBI:29986"/>
        <dbReference type="EC" id="5.1.1.3"/>
    </reaction>
</comment>
<evidence type="ECO:0000256" key="2">
    <source>
        <dbReference type="ARBA" id="ARBA00013090"/>
    </source>
</evidence>
<comment type="function">
    <text evidence="8">Provides the (R)-glutamate required for cell wall biosynthesis.</text>
</comment>
<evidence type="ECO:0000256" key="3">
    <source>
        <dbReference type="ARBA" id="ARBA00022960"/>
    </source>
</evidence>
<keyword evidence="4 8" id="KW-0573">Peptidoglycan synthesis</keyword>
<dbReference type="GO" id="GO:0071555">
    <property type="term" value="P:cell wall organization"/>
    <property type="evidence" value="ECO:0007669"/>
    <property type="project" value="UniProtKB-KW"/>
</dbReference>
<dbReference type="FunFam" id="3.40.50.1860:FF:000002">
    <property type="entry name" value="Glutamate racemase"/>
    <property type="match status" value="1"/>
</dbReference>
<evidence type="ECO:0000256" key="5">
    <source>
        <dbReference type="ARBA" id="ARBA00023235"/>
    </source>
</evidence>
<dbReference type="OrthoDB" id="9801055at2"/>
<evidence type="ECO:0000313" key="9">
    <source>
        <dbReference type="EMBL" id="OEF98283.1"/>
    </source>
</evidence>
<keyword evidence="10" id="KW-1185">Reference proteome</keyword>
<sequence>MSTRPIGVLDSGVGGLTVVKELMRQLPRENIVYYGDTAHCPYGIRDLSQVRDFTFRIIEFLLKQDVKMIVLACNTATAASMAEASKHFDIPILGVIQPGVRAAISATRNNRVGIIGTEGTINSSVYQNTILKINPNMFVVSQACQPFVSLVEQNLVYSKDARRLIAEYLEPVKTQHVDTLVLGCTHYPLMANAISMVMGPEVELISSAEETARETIAILYQNEILNWSEDANNQYKPTYKFYVSGHTRPFSEIGSRWLNMNVNAEIETLGVR</sequence>
<evidence type="ECO:0000256" key="1">
    <source>
        <dbReference type="ARBA" id="ARBA00001602"/>
    </source>
</evidence>
<evidence type="ECO:0000256" key="4">
    <source>
        <dbReference type="ARBA" id="ARBA00022984"/>
    </source>
</evidence>
<dbReference type="InterPro" id="IPR033134">
    <property type="entry name" value="Asp/Glu_racemase_AS_2"/>
</dbReference>
<feature type="active site" description="Proton donor/acceptor" evidence="8">
    <location>
        <position position="184"/>
    </location>
</feature>
<organism evidence="9 10">
    <name type="scientific">Desulfuribacillus alkaliarsenatis</name>
    <dbReference type="NCBI Taxonomy" id="766136"/>
    <lineage>
        <taxon>Bacteria</taxon>
        <taxon>Bacillati</taxon>
        <taxon>Bacillota</taxon>
        <taxon>Desulfuribacillia</taxon>
        <taxon>Desulfuribacillales</taxon>
        <taxon>Desulfuribacillaceae</taxon>
        <taxon>Desulfuribacillus</taxon>
    </lineage>
</organism>
<dbReference type="PANTHER" id="PTHR21198:SF2">
    <property type="entry name" value="GLUTAMATE RACEMASE"/>
    <property type="match status" value="1"/>
</dbReference>
<comment type="pathway">
    <text evidence="8">Cell wall biogenesis; peptidoglycan biosynthesis.</text>
</comment>
<dbReference type="Proteomes" id="UP000094296">
    <property type="component" value="Unassembled WGS sequence"/>
</dbReference>
<dbReference type="RefSeq" id="WP_069641775.1">
    <property type="nucleotide sequence ID" value="NZ_MIJE01000001.1"/>
</dbReference>
<comment type="caution">
    <text evidence="9">The sequence shown here is derived from an EMBL/GenBank/DDBJ whole genome shotgun (WGS) entry which is preliminary data.</text>
</comment>
<dbReference type="NCBIfam" id="NF002035">
    <property type="entry name" value="PRK00865.1-3"/>
    <property type="match status" value="1"/>
</dbReference>
<dbReference type="STRING" id="766136.BHF68_00955"/>
<dbReference type="NCBIfam" id="TIGR00067">
    <property type="entry name" value="glut_race"/>
    <property type="match status" value="1"/>
</dbReference>
<dbReference type="PANTHER" id="PTHR21198">
    <property type="entry name" value="GLUTAMATE RACEMASE"/>
    <property type="match status" value="1"/>
</dbReference>
<dbReference type="UniPathway" id="UPA00219"/>
<dbReference type="EC" id="5.1.1.3" evidence="2 8"/>
<dbReference type="InterPro" id="IPR001920">
    <property type="entry name" value="Asp/Glu_race"/>
</dbReference>
<dbReference type="GO" id="GO:0008881">
    <property type="term" value="F:glutamate racemase activity"/>
    <property type="evidence" value="ECO:0007669"/>
    <property type="project" value="UniProtKB-UniRule"/>
</dbReference>
<dbReference type="InterPro" id="IPR004391">
    <property type="entry name" value="Glu_race"/>
</dbReference>
<dbReference type="PROSITE" id="PS00923">
    <property type="entry name" value="ASP_GLU_RACEMASE_1"/>
    <property type="match status" value="1"/>
</dbReference>
<proteinExistence type="inferred from homology"/>
<feature type="binding site" evidence="8">
    <location>
        <begin position="185"/>
        <end position="186"/>
    </location>
    <ligand>
        <name>substrate</name>
    </ligand>
</feature>
<evidence type="ECO:0000313" key="10">
    <source>
        <dbReference type="Proteomes" id="UP000094296"/>
    </source>
</evidence>
<evidence type="ECO:0000256" key="8">
    <source>
        <dbReference type="HAMAP-Rule" id="MF_00258"/>
    </source>
</evidence>
<comment type="similarity">
    <text evidence="8">Belongs to the aspartate/glutamate racemases family.</text>
</comment>
<keyword evidence="5 8" id="KW-0413">Isomerase</keyword>
<dbReference type="AlphaFoldDB" id="A0A1E5G549"/>
<dbReference type="SUPFAM" id="SSF53681">
    <property type="entry name" value="Aspartate/glutamate racemase"/>
    <property type="match status" value="2"/>
</dbReference>
<dbReference type="Gene3D" id="3.40.50.1860">
    <property type="match status" value="2"/>
</dbReference>
<dbReference type="GO" id="GO:0009252">
    <property type="term" value="P:peptidoglycan biosynthetic process"/>
    <property type="evidence" value="ECO:0007669"/>
    <property type="project" value="UniProtKB-UniRule"/>
</dbReference>
<keyword evidence="6 8" id="KW-0961">Cell wall biogenesis/degradation</keyword>
<feature type="active site" description="Proton donor/acceptor" evidence="8">
    <location>
        <position position="73"/>
    </location>
</feature>
<dbReference type="Pfam" id="PF01177">
    <property type="entry name" value="Asp_Glu_race"/>
    <property type="match status" value="1"/>
</dbReference>
<dbReference type="PROSITE" id="PS00924">
    <property type="entry name" value="ASP_GLU_RACEMASE_2"/>
    <property type="match status" value="1"/>
</dbReference>
<dbReference type="InterPro" id="IPR018187">
    <property type="entry name" value="Asp/Glu_racemase_AS_1"/>
</dbReference>
<dbReference type="GO" id="GO:0008360">
    <property type="term" value="P:regulation of cell shape"/>
    <property type="evidence" value="ECO:0007669"/>
    <property type="project" value="UniProtKB-KW"/>
</dbReference>
<dbReference type="EMBL" id="MIJE01000001">
    <property type="protein sequence ID" value="OEF98283.1"/>
    <property type="molecule type" value="Genomic_DNA"/>
</dbReference>
<feature type="binding site" evidence="8">
    <location>
        <begin position="10"/>
        <end position="11"/>
    </location>
    <ligand>
        <name>substrate</name>
    </ligand>
</feature>
<evidence type="ECO:0000256" key="6">
    <source>
        <dbReference type="ARBA" id="ARBA00023316"/>
    </source>
</evidence>
<dbReference type="HAMAP" id="MF_00258">
    <property type="entry name" value="Glu_racemase"/>
    <property type="match status" value="1"/>
</dbReference>
<feature type="binding site" evidence="8">
    <location>
        <begin position="42"/>
        <end position="43"/>
    </location>
    <ligand>
        <name>substrate</name>
    </ligand>
</feature>
<name>A0A1E5G549_9FIRM</name>
<feature type="binding site" evidence="8">
    <location>
        <begin position="74"/>
        <end position="75"/>
    </location>
    <ligand>
        <name>substrate</name>
    </ligand>
</feature>
<keyword evidence="3 8" id="KW-0133">Cell shape</keyword>
<evidence type="ECO:0000256" key="7">
    <source>
        <dbReference type="ARBA" id="ARBA00070053"/>
    </source>
</evidence>
<protein>
    <recommendedName>
        <fullName evidence="7 8">Glutamate racemase</fullName>
        <ecNumber evidence="2 8">5.1.1.3</ecNumber>
    </recommendedName>
</protein>
<dbReference type="InterPro" id="IPR015942">
    <property type="entry name" value="Asp/Glu/hydantoin_racemase"/>
</dbReference>
<accession>A0A1E5G549</accession>